<evidence type="ECO:0000256" key="4">
    <source>
        <dbReference type="ARBA" id="ARBA00023014"/>
    </source>
</evidence>
<dbReference type="InterPro" id="IPR003265">
    <property type="entry name" value="HhH-GPD_domain"/>
</dbReference>
<evidence type="ECO:0000256" key="3">
    <source>
        <dbReference type="ARBA" id="ARBA00023004"/>
    </source>
</evidence>
<dbReference type="CDD" id="cd00056">
    <property type="entry name" value="ENDO3c"/>
    <property type="match status" value="1"/>
</dbReference>
<dbReference type="InterPro" id="IPR011257">
    <property type="entry name" value="DNA_glycosylase"/>
</dbReference>
<dbReference type="PANTHER" id="PTHR10359">
    <property type="entry name" value="A/G-SPECIFIC ADENINE GLYCOSYLASE/ENDONUCLEASE III"/>
    <property type="match status" value="1"/>
</dbReference>
<dbReference type="Gene3D" id="1.10.340.30">
    <property type="entry name" value="Hypothetical protein, domain 2"/>
    <property type="match status" value="1"/>
</dbReference>
<protein>
    <submittedName>
        <fullName evidence="6">3-methyladenine DNA glycosylase</fullName>
    </submittedName>
</protein>
<name>A0ABT0TUL3_9HELI</name>
<dbReference type="PIRSF" id="PIRSF001435">
    <property type="entry name" value="Nth"/>
    <property type="match status" value="1"/>
</dbReference>
<dbReference type="EMBL" id="JAMOKX010000004">
    <property type="protein sequence ID" value="MCL9819604.1"/>
    <property type="molecule type" value="Genomic_DNA"/>
</dbReference>
<dbReference type="PANTHER" id="PTHR10359:SF19">
    <property type="entry name" value="DNA REPAIR GLYCOSYLASE MJ1434-RELATED"/>
    <property type="match status" value="1"/>
</dbReference>
<dbReference type="InterPro" id="IPR023170">
    <property type="entry name" value="HhH_base_excis_C"/>
</dbReference>
<keyword evidence="7" id="KW-1185">Reference proteome</keyword>
<dbReference type="RefSeq" id="WP_250604350.1">
    <property type="nucleotide sequence ID" value="NZ_JAMOKX010000004.1"/>
</dbReference>
<keyword evidence="3" id="KW-0408">Iron</keyword>
<keyword evidence="2" id="KW-0479">Metal-binding</keyword>
<evidence type="ECO:0000256" key="1">
    <source>
        <dbReference type="ARBA" id="ARBA00022485"/>
    </source>
</evidence>
<keyword evidence="4" id="KW-0411">Iron-sulfur</keyword>
<dbReference type="Gene3D" id="1.10.1670.10">
    <property type="entry name" value="Helix-hairpin-Helix base-excision DNA repair enzymes (C-terminal)"/>
    <property type="match status" value="1"/>
</dbReference>
<evidence type="ECO:0000256" key="2">
    <source>
        <dbReference type="ARBA" id="ARBA00022723"/>
    </source>
</evidence>
<dbReference type="NCBIfam" id="NF010494">
    <property type="entry name" value="PRK13913.1"/>
    <property type="match status" value="1"/>
</dbReference>
<dbReference type="SMART" id="SM00478">
    <property type="entry name" value="ENDO3c"/>
    <property type="match status" value="1"/>
</dbReference>
<evidence type="ECO:0000259" key="5">
    <source>
        <dbReference type="SMART" id="SM00478"/>
    </source>
</evidence>
<sequence>MQIQNSFDLFCFLKNLGYLKNPPHNLWWPNAGNFEVIIGAILVQNTRWESAFRAINRLRAENLLSLEALAKIPLATLQNLMSDVGFFRQKSQRIIYLCQNILAEFGSFEIFCENVSRQWLLSQKGIGNETCDAILCYGALRAEMVADQYTYKLLKSYGYELEDYDDIKEWLVSGIMENYKEVCKIYEYQIPLNVLYARFHGKIVEYCKEHKSK</sequence>
<evidence type="ECO:0000313" key="7">
    <source>
        <dbReference type="Proteomes" id="UP001057522"/>
    </source>
</evidence>
<organism evidence="6 7">
    <name type="scientific">Helicobacter colisuis</name>
    <dbReference type="NCBI Taxonomy" id="2949739"/>
    <lineage>
        <taxon>Bacteria</taxon>
        <taxon>Pseudomonadati</taxon>
        <taxon>Campylobacterota</taxon>
        <taxon>Epsilonproteobacteria</taxon>
        <taxon>Campylobacterales</taxon>
        <taxon>Helicobacteraceae</taxon>
        <taxon>Helicobacter</taxon>
    </lineage>
</organism>
<dbReference type="Pfam" id="PF00730">
    <property type="entry name" value="HhH-GPD"/>
    <property type="match status" value="1"/>
</dbReference>
<keyword evidence="1" id="KW-0004">4Fe-4S</keyword>
<evidence type="ECO:0000313" key="6">
    <source>
        <dbReference type="EMBL" id="MCL9819604.1"/>
    </source>
</evidence>
<dbReference type="Proteomes" id="UP001057522">
    <property type="component" value="Unassembled WGS sequence"/>
</dbReference>
<comment type="caution">
    <text evidence="6">The sequence shown here is derived from an EMBL/GenBank/DDBJ whole genome shotgun (WGS) entry which is preliminary data.</text>
</comment>
<dbReference type="SUPFAM" id="SSF48150">
    <property type="entry name" value="DNA-glycosylase"/>
    <property type="match status" value="1"/>
</dbReference>
<gene>
    <name evidence="6" type="ORF">NCR95_05405</name>
</gene>
<proteinExistence type="predicted"/>
<reference evidence="6" key="1">
    <citation type="submission" date="2022-06" db="EMBL/GenBank/DDBJ databases">
        <title>Helicobacter colisuis sp. nov.</title>
        <authorList>
            <person name="Papic B."/>
            <person name="Gruntar I."/>
        </authorList>
    </citation>
    <scope>NUCLEOTIDE SEQUENCE</scope>
    <source>
        <strain evidence="6">11154-15</strain>
    </source>
</reference>
<accession>A0ABT0TUL3</accession>
<feature type="domain" description="HhH-GPD" evidence="5">
    <location>
        <begin position="42"/>
        <end position="198"/>
    </location>
</feature>